<evidence type="ECO:0000259" key="1">
    <source>
        <dbReference type="Pfam" id="PF22998"/>
    </source>
</evidence>
<sequence>MSATTATTTQRNAQDEALHARFQVFGLTREELKMQCKRDDFEMWGQPALTQEQYQEKEILQRNTPFSKAGTIFWAMVARPAPGVAVDEAAIIPGETPIVCHCESHRFDAMLRKRSGEIVHGFSHNIGSVFTLPAFRRQGLAAFFLRQIATELARLPQALGSTLYSDIGPTYYDRLGWRLYPSEVAVLDTKQSLPDSEASDNVLPPGVNGTLLQLDDAFDAFLAADNKRVRVEMESSKYDGLEAYAPLPTRASIEWQFGLGVLYARVRGFQTLPRHCGLKLRDDAFVVWCHNLKESTLYIVRARFPDDDPAATTTLLRAALAEARRFKLARVKVWAPTAALHATGVTQQLEITHTCRDSSLSSLMVFPQHLTGGTDGALPVWLLNEKFAWV</sequence>
<dbReference type="PANTHER" id="PTHR34815:SF2">
    <property type="entry name" value="N-ACETYLTRANSFERASE DOMAIN-CONTAINING PROTEIN"/>
    <property type="match status" value="1"/>
</dbReference>
<dbReference type="Proteomes" id="UP001146120">
    <property type="component" value="Unassembled WGS sequence"/>
</dbReference>
<protein>
    <recommendedName>
        <fullName evidence="1">LYC1 C-terminal domain-containing protein</fullName>
    </recommendedName>
</protein>
<feature type="domain" description="LYC1 C-terminal" evidence="1">
    <location>
        <begin position="210"/>
        <end position="390"/>
    </location>
</feature>
<accession>A0AAV2Z047</accession>
<evidence type="ECO:0000313" key="2">
    <source>
        <dbReference type="EMBL" id="DAZ98871.1"/>
    </source>
</evidence>
<dbReference type="AlphaFoldDB" id="A0AAV2Z047"/>
<keyword evidence="3" id="KW-1185">Reference proteome</keyword>
<dbReference type="Pfam" id="PF22998">
    <property type="entry name" value="GNAT_LYC1-like"/>
    <property type="match status" value="1"/>
</dbReference>
<comment type="caution">
    <text evidence="2">The sequence shown here is derived from an EMBL/GenBank/DDBJ whole genome shotgun (WGS) entry which is preliminary data.</text>
</comment>
<reference evidence="2" key="1">
    <citation type="submission" date="2022-11" db="EMBL/GenBank/DDBJ databases">
        <authorList>
            <person name="Morgan W.R."/>
            <person name="Tartar A."/>
        </authorList>
    </citation>
    <scope>NUCLEOTIDE SEQUENCE</scope>
    <source>
        <strain evidence="2">ARSEF 373</strain>
    </source>
</reference>
<dbReference type="InterPro" id="IPR055100">
    <property type="entry name" value="GNAT_LYC1-like"/>
</dbReference>
<gene>
    <name evidence="2" type="ORF">N0F65_002596</name>
</gene>
<dbReference type="InterPro" id="IPR016181">
    <property type="entry name" value="Acyl_CoA_acyltransferase"/>
</dbReference>
<dbReference type="SUPFAM" id="SSF55729">
    <property type="entry name" value="Acyl-CoA N-acyltransferases (Nat)"/>
    <property type="match status" value="1"/>
</dbReference>
<organism evidence="2 3">
    <name type="scientific">Lagenidium giganteum</name>
    <dbReference type="NCBI Taxonomy" id="4803"/>
    <lineage>
        <taxon>Eukaryota</taxon>
        <taxon>Sar</taxon>
        <taxon>Stramenopiles</taxon>
        <taxon>Oomycota</taxon>
        <taxon>Peronosporomycetes</taxon>
        <taxon>Pythiales</taxon>
        <taxon>Pythiaceae</taxon>
    </lineage>
</organism>
<dbReference type="PANTHER" id="PTHR34815">
    <property type="entry name" value="LYSINE ACETYLTRANSFERASE"/>
    <property type="match status" value="1"/>
</dbReference>
<dbReference type="EMBL" id="DAKRPA010000095">
    <property type="protein sequence ID" value="DAZ98871.1"/>
    <property type="molecule type" value="Genomic_DNA"/>
</dbReference>
<evidence type="ECO:0000313" key="3">
    <source>
        <dbReference type="Proteomes" id="UP001146120"/>
    </source>
</evidence>
<proteinExistence type="predicted"/>
<dbReference type="Gene3D" id="3.40.630.30">
    <property type="match status" value="1"/>
</dbReference>
<reference evidence="2" key="2">
    <citation type="journal article" date="2023" name="Microbiol Resour">
        <title>Decontamination and Annotation of the Draft Genome Sequence of the Oomycete Lagenidium giganteum ARSEF 373.</title>
        <authorList>
            <person name="Morgan W.R."/>
            <person name="Tartar A."/>
        </authorList>
    </citation>
    <scope>NUCLEOTIDE SEQUENCE</scope>
    <source>
        <strain evidence="2">ARSEF 373</strain>
    </source>
</reference>
<dbReference type="InterPro" id="IPR053013">
    <property type="entry name" value="LAT"/>
</dbReference>
<name>A0AAV2Z047_9STRA</name>